<dbReference type="CDD" id="cd00586">
    <property type="entry name" value="4HBT"/>
    <property type="match status" value="1"/>
</dbReference>
<evidence type="ECO:0000313" key="4">
    <source>
        <dbReference type="Proteomes" id="UP001557484"/>
    </source>
</evidence>
<gene>
    <name evidence="3" type="ORF">AB4875_10270</name>
</gene>
<keyword evidence="4" id="KW-1185">Reference proteome</keyword>
<sequence>MQLPHSRTNIQVRFSDLDMLGHVSNSYYAQYFDLARVTFFRNIEKLCVRPHVQYVVASVKMDMLREIRFDHNVVVDTWCSKKGNKSMTIEHVIYANGQKATTCQTVLVGFDRETRSSTVLPNDWETTDLSGVVPPSIAT</sequence>
<dbReference type="Proteomes" id="UP001557484">
    <property type="component" value="Unassembled WGS sequence"/>
</dbReference>
<dbReference type="SUPFAM" id="SSF54637">
    <property type="entry name" value="Thioesterase/thiol ester dehydrase-isomerase"/>
    <property type="match status" value="1"/>
</dbReference>
<comment type="similarity">
    <text evidence="1">Belongs to the 4-hydroxybenzoyl-CoA thioesterase family.</text>
</comment>
<protein>
    <submittedName>
        <fullName evidence="3">Acyl-CoA thioesterase</fullName>
        <ecNumber evidence="3">3.1.2.-</ecNumber>
    </submittedName>
</protein>
<name>A0ABV3TYR3_9GAMM</name>
<dbReference type="Gene3D" id="3.10.129.10">
    <property type="entry name" value="Hotdog Thioesterase"/>
    <property type="match status" value="1"/>
</dbReference>
<evidence type="ECO:0000256" key="1">
    <source>
        <dbReference type="ARBA" id="ARBA00005953"/>
    </source>
</evidence>
<dbReference type="PANTHER" id="PTHR31793:SF27">
    <property type="entry name" value="NOVEL THIOESTERASE SUPERFAMILY DOMAIN AND SAPOSIN A-TYPE DOMAIN CONTAINING PROTEIN (0610012H03RIK)"/>
    <property type="match status" value="1"/>
</dbReference>
<proteinExistence type="inferred from homology"/>
<evidence type="ECO:0000256" key="2">
    <source>
        <dbReference type="ARBA" id="ARBA00022801"/>
    </source>
</evidence>
<dbReference type="PANTHER" id="PTHR31793">
    <property type="entry name" value="4-HYDROXYBENZOYL-COA THIOESTERASE FAMILY MEMBER"/>
    <property type="match status" value="1"/>
</dbReference>
<dbReference type="GO" id="GO:0016787">
    <property type="term" value="F:hydrolase activity"/>
    <property type="evidence" value="ECO:0007669"/>
    <property type="project" value="UniProtKB-KW"/>
</dbReference>
<dbReference type="EMBL" id="JBFRYB010000001">
    <property type="protein sequence ID" value="MEX1665874.1"/>
    <property type="molecule type" value="Genomic_DNA"/>
</dbReference>
<organism evidence="3 4">
    <name type="scientific">Zhongshania arctica</name>
    <dbReference type="NCBI Taxonomy" id="3238302"/>
    <lineage>
        <taxon>Bacteria</taxon>
        <taxon>Pseudomonadati</taxon>
        <taxon>Pseudomonadota</taxon>
        <taxon>Gammaproteobacteria</taxon>
        <taxon>Cellvibrionales</taxon>
        <taxon>Spongiibacteraceae</taxon>
        <taxon>Zhongshania</taxon>
    </lineage>
</organism>
<dbReference type="RefSeq" id="WP_368375967.1">
    <property type="nucleotide sequence ID" value="NZ_JBFRYB010000001.1"/>
</dbReference>
<dbReference type="Pfam" id="PF13279">
    <property type="entry name" value="4HBT_2"/>
    <property type="match status" value="1"/>
</dbReference>
<reference evidence="3 4" key="1">
    <citation type="journal article" date="2011" name="Int. J. Syst. Evol. Microbiol.">
        <title>Zhongshania antarctica gen. nov., sp. nov. and Zhongshania guokunii sp. nov., gammaproteobacteria respectively isolated from coastal attached (fast) ice and surface seawater of the Antarctic.</title>
        <authorList>
            <person name="Li H.J."/>
            <person name="Zhang X.Y."/>
            <person name="Chen C.X."/>
            <person name="Zhang Y.J."/>
            <person name="Gao Z.M."/>
            <person name="Yu Y."/>
            <person name="Chen X.L."/>
            <person name="Chen B."/>
            <person name="Zhang Y.Z."/>
        </authorList>
    </citation>
    <scope>NUCLEOTIDE SEQUENCE [LARGE SCALE GENOMIC DNA]</scope>
    <source>
        <strain evidence="3 4">R06B22</strain>
    </source>
</reference>
<comment type="caution">
    <text evidence="3">The sequence shown here is derived from an EMBL/GenBank/DDBJ whole genome shotgun (WGS) entry which is preliminary data.</text>
</comment>
<accession>A0ABV3TYR3</accession>
<dbReference type="EC" id="3.1.2.-" evidence="3"/>
<evidence type="ECO:0000313" key="3">
    <source>
        <dbReference type="EMBL" id="MEX1665874.1"/>
    </source>
</evidence>
<dbReference type="InterPro" id="IPR029069">
    <property type="entry name" value="HotDog_dom_sf"/>
</dbReference>
<keyword evidence="2 3" id="KW-0378">Hydrolase</keyword>
<dbReference type="InterPro" id="IPR050563">
    <property type="entry name" value="4-hydroxybenzoyl-CoA_TE"/>
</dbReference>